<evidence type="ECO:0000313" key="11">
    <source>
        <dbReference type="EMBL" id="CAB3742912.1"/>
    </source>
</evidence>
<keyword evidence="9" id="KW-0472">Membrane</keyword>
<dbReference type="Gene3D" id="3.40.50.300">
    <property type="entry name" value="P-loop containing nucleotide triphosphate hydrolases"/>
    <property type="match status" value="1"/>
</dbReference>
<dbReference type="PROSITE" id="PS00211">
    <property type="entry name" value="ABC_TRANSPORTER_1"/>
    <property type="match status" value="1"/>
</dbReference>
<name>A0A6S7AU45_9BURK</name>
<evidence type="ECO:0000256" key="3">
    <source>
        <dbReference type="ARBA" id="ARBA00022475"/>
    </source>
</evidence>
<dbReference type="GO" id="GO:0005886">
    <property type="term" value="C:plasma membrane"/>
    <property type="evidence" value="ECO:0007669"/>
    <property type="project" value="UniProtKB-SubCell"/>
</dbReference>
<dbReference type="InterPro" id="IPR003439">
    <property type="entry name" value="ABC_transporter-like_ATP-bd"/>
</dbReference>
<dbReference type="EMBL" id="CADIJO010000042">
    <property type="protein sequence ID" value="CAB3742912.1"/>
    <property type="molecule type" value="Genomic_DNA"/>
</dbReference>
<dbReference type="SMART" id="SM00382">
    <property type="entry name" value="AAA"/>
    <property type="match status" value="1"/>
</dbReference>
<proteinExistence type="predicted"/>
<dbReference type="GO" id="GO:0005524">
    <property type="term" value="F:ATP binding"/>
    <property type="evidence" value="ECO:0007669"/>
    <property type="project" value="UniProtKB-KW"/>
</dbReference>
<dbReference type="InterPro" id="IPR051535">
    <property type="entry name" value="Siderophore_ABC-ATPase"/>
</dbReference>
<reference evidence="11 12" key="1">
    <citation type="submission" date="2020-04" db="EMBL/GenBank/DDBJ databases">
        <authorList>
            <person name="De Canck E."/>
        </authorList>
    </citation>
    <scope>NUCLEOTIDE SEQUENCE [LARGE SCALE GENOMIC DNA]</scope>
    <source>
        <strain evidence="11 12">LMG 3458</strain>
    </source>
</reference>
<comment type="subcellular location">
    <subcellularLocation>
        <location evidence="1">Cell membrane</location>
        <topology evidence="1">Peripheral membrane protein</topology>
    </subcellularLocation>
</comment>
<dbReference type="AlphaFoldDB" id="A0A6S7AU45"/>
<evidence type="ECO:0000256" key="2">
    <source>
        <dbReference type="ARBA" id="ARBA00022448"/>
    </source>
</evidence>
<gene>
    <name evidence="11" type="primary">fhuC</name>
    <name evidence="11" type="ORF">LMG3458_06017</name>
</gene>
<dbReference type="InterPro" id="IPR027417">
    <property type="entry name" value="P-loop_NTPase"/>
</dbReference>
<evidence type="ECO:0000256" key="8">
    <source>
        <dbReference type="ARBA" id="ARBA00023065"/>
    </source>
</evidence>
<evidence type="ECO:0000256" key="4">
    <source>
        <dbReference type="ARBA" id="ARBA00022496"/>
    </source>
</evidence>
<keyword evidence="5" id="KW-0547">Nucleotide-binding</keyword>
<dbReference type="Pfam" id="PF00005">
    <property type="entry name" value="ABC_tran"/>
    <property type="match status" value="1"/>
</dbReference>
<keyword evidence="6 11" id="KW-0067">ATP-binding</keyword>
<sequence>MNLRDIPLPGGTAAANATLEIRGLTAGYGSRPVLRNLHAKALPEASLTALLGPNGSGKSTLLKTLAGLNPMQGGTLRLDGTDFGRLPPAQRAAQAMYMPQALPKGVHMTVLESVLVAARSGRHGQSGDALMGEAMRVLTELGIGPLASRYLDELSGGQKQLASLAQALVRRPRLLLLDEPLSALDLNYQFHVMDVLRRQTARHRLITLVVLHDLNIALRHADRALLLHGGALLAEGPPQDVVTADTLRRAYGVRARVERCPQGQPQVHVDGLA</sequence>
<accession>A0A6S7AU45</accession>
<protein>
    <submittedName>
        <fullName evidence="11">Iron(3+)-hydroxamate import ATP-binding protein FhuC</fullName>
    </submittedName>
</protein>
<organism evidence="11 12">
    <name type="scientific">Achromobacter deleyi</name>
    <dbReference type="NCBI Taxonomy" id="1353891"/>
    <lineage>
        <taxon>Bacteria</taxon>
        <taxon>Pseudomonadati</taxon>
        <taxon>Pseudomonadota</taxon>
        <taxon>Betaproteobacteria</taxon>
        <taxon>Burkholderiales</taxon>
        <taxon>Alcaligenaceae</taxon>
        <taxon>Achromobacter</taxon>
    </lineage>
</organism>
<dbReference type="InterPro" id="IPR003593">
    <property type="entry name" value="AAA+_ATPase"/>
</dbReference>
<keyword evidence="4" id="KW-0410">Iron transport</keyword>
<dbReference type="CDD" id="cd03214">
    <property type="entry name" value="ABC_Iron-Siderophores_B12_Hemin"/>
    <property type="match status" value="1"/>
</dbReference>
<keyword evidence="2" id="KW-0813">Transport</keyword>
<dbReference type="PANTHER" id="PTHR42771:SF7">
    <property type="entry name" value="ABC-TYPE COBALAMIN_FE3+-SIDEROPHORES TRANSPORT SYSTEM, ATPASE COMPONENT"/>
    <property type="match status" value="1"/>
</dbReference>
<dbReference type="PROSITE" id="PS50893">
    <property type="entry name" value="ABC_TRANSPORTER_2"/>
    <property type="match status" value="1"/>
</dbReference>
<dbReference type="Proteomes" id="UP000494111">
    <property type="component" value="Unassembled WGS sequence"/>
</dbReference>
<dbReference type="PANTHER" id="PTHR42771">
    <property type="entry name" value="IRON(3+)-HYDROXAMATE IMPORT ATP-BINDING PROTEIN FHUC"/>
    <property type="match status" value="1"/>
</dbReference>
<dbReference type="SUPFAM" id="SSF52540">
    <property type="entry name" value="P-loop containing nucleoside triphosphate hydrolases"/>
    <property type="match status" value="1"/>
</dbReference>
<feature type="domain" description="ABC transporter" evidence="10">
    <location>
        <begin position="19"/>
        <end position="254"/>
    </location>
</feature>
<keyword evidence="8" id="KW-0406">Ion transport</keyword>
<evidence type="ECO:0000256" key="5">
    <source>
        <dbReference type="ARBA" id="ARBA00022741"/>
    </source>
</evidence>
<dbReference type="RefSeq" id="WP_025136548.1">
    <property type="nucleotide sequence ID" value="NZ_CADIJO010000042.1"/>
</dbReference>
<keyword evidence="7" id="KW-0408">Iron</keyword>
<evidence type="ECO:0000313" key="12">
    <source>
        <dbReference type="Proteomes" id="UP000494111"/>
    </source>
</evidence>
<keyword evidence="3" id="KW-1003">Cell membrane</keyword>
<evidence type="ECO:0000256" key="9">
    <source>
        <dbReference type="ARBA" id="ARBA00023136"/>
    </source>
</evidence>
<evidence type="ECO:0000256" key="7">
    <source>
        <dbReference type="ARBA" id="ARBA00023004"/>
    </source>
</evidence>
<evidence type="ECO:0000256" key="1">
    <source>
        <dbReference type="ARBA" id="ARBA00004202"/>
    </source>
</evidence>
<dbReference type="InterPro" id="IPR017871">
    <property type="entry name" value="ABC_transporter-like_CS"/>
</dbReference>
<evidence type="ECO:0000256" key="6">
    <source>
        <dbReference type="ARBA" id="ARBA00022840"/>
    </source>
</evidence>
<dbReference type="GO" id="GO:0016887">
    <property type="term" value="F:ATP hydrolysis activity"/>
    <property type="evidence" value="ECO:0007669"/>
    <property type="project" value="InterPro"/>
</dbReference>
<dbReference type="GO" id="GO:0006826">
    <property type="term" value="P:iron ion transport"/>
    <property type="evidence" value="ECO:0007669"/>
    <property type="project" value="UniProtKB-KW"/>
</dbReference>
<evidence type="ECO:0000259" key="10">
    <source>
        <dbReference type="PROSITE" id="PS50893"/>
    </source>
</evidence>